<proteinExistence type="inferred from homology"/>
<evidence type="ECO:0000256" key="1">
    <source>
        <dbReference type="ARBA" id="ARBA00004435"/>
    </source>
</evidence>
<keyword evidence="6 10" id="KW-0812">Transmembrane</keyword>
<dbReference type="PANTHER" id="PTHR12002">
    <property type="entry name" value="CLAUDIN"/>
    <property type="match status" value="1"/>
</dbReference>
<organism evidence="11 12">
    <name type="scientific">Molossus molossus</name>
    <name type="common">Pallas' mastiff bat</name>
    <name type="synonym">Vespertilio molossus</name>
    <dbReference type="NCBI Taxonomy" id="27622"/>
    <lineage>
        <taxon>Eukaryota</taxon>
        <taxon>Metazoa</taxon>
        <taxon>Chordata</taxon>
        <taxon>Craniata</taxon>
        <taxon>Vertebrata</taxon>
        <taxon>Euteleostomi</taxon>
        <taxon>Mammalia</taxon>
        <taxon>Eutheria</taxon>
        <taxon>Laurasiatheria</taxon>
        <taxon>Chiroptera</taxon>
        <taxon>Yangochiroptera</taxon>
        <taxon>Molossidae</taxon>
        <taxon>Molossus</taxon>
    </lineage>
</organism>
<comment type="subcellular location">
    <subcellularLocation>
        <location evidence="1">Cell junction</location>
        <location evidence="1">Tight junction</location>
    </subcellularLocation>
    <subcellularLocation>
        <location evidence="2">Cell membrane</location>
        <topology evidence="2">Multi-pass membrane protein</topology>
    </subcellularLocation>
</comment>
<dbReference type="OrthoDB" id="9895009at2759"/>
<feature type="transmembrane region" description="Helical" evidence="10">
    <location>
        <begin position="89"/>
        <end position="108"/>
    </location>
</feature>
<keyword evidence="4" id="KW-0796">Tight junction</keyword>
<evidence type="ECO:0000256" key="6">
    <source>
        <dbReference type="ARBA" id="ARBA00022692"/>
    </source>
</evidence>
<dbReference type="FunCoup" id="A0A7J8J4U3">
    <property type="interactions" value="15"/>
</dbReference>
<keyword evidence="9 10" id="KW-0472">Membrane</keyword>
<feature type="transmembrane region" description="Helical" evidence="10">
    <location>
        <begin position="177"/>
        <end position="199"/>
    </location>
</feature>
<evidence type="ECO:0000256" key="5">
    <source>
        <dbReference type="ARBA" id="ARBA00022475"/>
    </source>
</evidence>
<comment type="similarity">
    <text evidence="3">Belongs to the claudin family.</text>
</comment>
<evidence type="ECO:0000256" key="3">
    <source>
        <dbReference type="ARBA" id="ARBA00008295"/>
    </source>
</evidence>
<keyword evidence="8 10" id="KW-1133">Transmembrane helix</keyword>
<dbReference type="GO" id="GO:0005886">
    <property type="term" value="C:plasma membrane"/>
    <property type="evidence" value="ECO:0007669"/>
    <property type="project" value="UniProtKB-SubCell"/>
</dbReference>
<dbReference type="EMBL" id="JACASF010000002">
    <property type="protein sequence ID" value="KAF6491897.1"/>
    <property type="molecule type" value="Genomic_DNA"/>
</dbReference>
<evidence type="ECO:0000256" key="8">
    <source>
        <dbReference type="ARBA" id="ARBA00022989"/>
    </source>
</evidence>
<comment type="caution">
    <text evidence="11">The sequence shown here is derived from an EMBL/GenBank/DDBJ whole genome shotgun (WGS) entry which is preliminary data.</text>
</comment>
<keyword evidence="5" id="KW-1003">Cell membrane</keyword>
<dbReference type="GO" id="GO:0005198">
    <property type="term" value="F:structural molecule activity"/>
    <property type="evidence" value="ECO:0007669"/>
    <property type="project" value="InterPro"/>
</dbReference>
<evidence type="ECO:0000313" key="12">
    <source>
        <dbReference type="Proteomes" id="UP000550707"/>
    </source>
</evidence>
<feature type="transmembrane region" description="Helical" evidence="10">
    <location>
        <begin position="12"/>
        <end position="32"/>
    </location>
</feature>
<dbReference type="InParanoid" id="A0A7J8J4U3"/>
<evidence type="ECO:0000313" key="11">
    <source>
        <dbReference type="EMBL" id="KAF6491897.1"/>
    </source>
</evidence>
<dbReference type="InterPro" id="IPR006187">
    <property type="entry name" value="Claudin"/>
</dbReference>
<gene>
    <name evidence="11" type="ORF">HJG59_002954</name>
</gene>
<evidence type="ECO:0000256" key="2">
    <source>
        <dbReference type="ARBA" id="ARBA00004651"/>
    </source>
</evidence>
<evidence type="ECO:0000256" key="9">
    <source>
        <dbReference type="ARBA" id="ARBA00023136"/>
    </source>
</evidence>
<reference evidence="11 12" key="1">
    <citation type="journal article" date="2020" name="Nature">
        <title>Six reference-quality genomes reveal evolution of bat adaptations.</title>
        <authorList>
            <person name="Jebb D."/>
            <person name="Huang Z."/>
            <person name="Pippel M."/>
            <person name="Hughes G.M."/>
            <person name="Lavrichenko K."/>
            <person name="Devanna P."/>
            <person name="Winkler S."/>
            <person name="Jermiin L.S."/>
            <person name="Skirmuntt E.C."/>
            <person name="Katzourakis A."/>
            <person name="Burkitt-Gray L."/>
            <person name="Ray D.A."/>
            <person name="Sullivan K.A.M."/>
            <person name="Roscito J.G."/>
            <person name="Kirilenko B.M."/>
            <person name="Davalos L.M."/>
            <person name="Corthals A.P."/>
            <person name="Power M.L."/>
            <person name="Jones G."/>
            <person name="Ransome R.D."/>
            <person name="Dechmann D.K.N."/>
            <person name="Locatelli A.G."/>
            <person name="Puechmaille S.J."/>
            <person name="Fedrigo O."/>
            <person name="Jarvis E.D."/>
            <person name="Hiller M."/>
            <person name="Vernes S.C."/>
            <person name="Myers E.W."/>
            <person name="Teeling E.C."/>
        </authorList>
    </citation>
    <scope>NUCLEOTIDE SEQUENCE [LARGE SCALE GENOMIC DNA]</scope>
    <source>
        <strain evidence="11">MMolMol1</strain>
        <tissue evidence="11">Muscle</tissue>
    </source>
</reference>
<dbReference type="Pfam" id="PF13903">
    <property type="entry name" value="Claudin_2"/>
    <property type="match status" value="1"/>
</dbReference>
<keyword evidence="7" id="KW-0965">Cell junction</keyword>
<keyword evidence="12" id="KW-1185">Reference proteome</keyword>
<dbReference type="Proteomes" id="UP000550707">
    <property type="component" value="Unassembled WGS sequence"/>
</dbReference>
<dbReference type="InterPro" id="IPR004031">
    <property type="entry name" value="PMP22/EMP/MP20/Claudin"/>
</dbReference>
<evidence type="ECO:0000256" key="7">
    <source>
        <dbReference type="ARBA" id="ARBA00022949"/>
    </source>
</evidence>
<feature type="transmembrane region" description="Helical" evidence="10">
    <location>
        <begin position="128"/>
        <end position="149"/>
    </location>
</feature>
<evidence type="ECO:0000256" key="10">
    <source>
        <dbReference type="SAM" id="Phobius"/>
    </source>
</evidence>
<dbReference type="Gene3D" id="1.20.140.150">
    <property type="match status" value="1"/>
</dbReference>
<dbReference type="GO" id="GO:0005923">
    <property type="term" value="C:bicellular tight junction"/>
    <property type="evidence" value="ECO:0007669"/>
    <property type="project" value="UniProtKB-SubCell"/>
</dbReference>
<protein>
    <submittedName>
        <fullName evidence="11">Claudin 34</fullName>
    </submittedName>
</protein>
<dbReference type="AlphaFoldDB" id="A0A7J8J4U3"/>
<name>A0A7J8J4U3_MOLMO</name>
<sequence>MRLFVNSNNCQMAAFTVTTLGWIFTMLSMGLMEWRVWYMDNSSSSFPTGLACIGLWKVCTHHHTTYARSNTACRLHPYRDTYLPLDVRVAQHLLLAASTLGLLGKVLLGCGLRNVCFGHLQKNATWNLFLASGILNITAAAFISVAVIWNYHSVMNEEGIDFPPSFYIPFKPDKQEIGSAIPAAVLAALMMLFGGLFSFSYKFPADRQVHPEVSQI</sequence>
<accession>A0A7J8J4U3</accession>
<evidence type="ECO:0000256" key="4">
    <source>
        <dbReference type="ARBA" id="ARBA00022427"/>
    </source>
</evidence>